<keyword evidence="6 10" id="KW-0665">Pyrimidine biosynthesis</keyword>
<dbReference type="AlphaFoldDB" id="A0A0D6XQ89"/>
<dbReference type="STRING" id="569857.TP70_04440"/>
<comment type="function">
    <text evidence="1">Catalyzes the condensation of ribulose 5-phosphate with formaldehyde to form 3-hexulose 6-phosphate.</text>
</comment>
<feature type="binding site" evidence="10 12">
    <location>
        <position position="188"/>
    </location>
    <ligand>
        <name>substrate</name>
    </ligand>
</feature>
<evidence type="ECO:0000256" key="12">
    <source>
        <dbReference type="PIRSR" id="PIRSR614732-2"/>
    </source>
</evidence>
<dbReference type="EC" id="4.1.1.23" evidence="10"/>
<dbReference type="InterPro" id="IPR011060">
    <property type="entry name" value="RibuloseP-bd_barrel"/>
</dbReference>
<dbReference type="InterPro" id="IPR014732">
    <property type="entry name" value="OMPdecase"/>
</dbReference>
<evidence type="ECO:0000256" key="4">
    <source>
        <dbReference type="ARBA" id="ARBA00011738"/>
    </source>
</evidence>
<dbReference type="EMBL" id="UHDT01000001">
    <property type="protein sequence ID" value="SUM57231.1"/>
    <property type="molecule type" value="Genomic_DNA"/>
</dbReference>
<dbReference type="InterPro" id="IPR013785">
    <property type="entry name" value="Aldolase_TIM"/>
</dbReference>
<feature type="active site" description="For OMPdecase activity" evidence="11">
    <location>
        <position position="60"/>
    </location>
</feature>
<dbReference type="HAMAP" id="MF_01200_B">
    <property type="entry name" value="OMPdecase_type1_B"/>
    <property type="match status" value="1"/>
</dbReference>
<dbReference type="NCBIfam" id="TIGR01740">
    <property type="entry name" value="pyrF"/>
    <property type="match status" value="1"/>
</dbReference>
<dbReference type="SUPFAM" id="SSF51366">
    <property type="entry name" value="Ribulose-phoshate binding barrel"/>
    <property type="match status" value="1"/>
</dbReference>
<evidence type="ECO:0000256" key="7">
    <source>
        <dbReference type="ARBA" id="ARBA00023239"/>
    </source>
</evidence>
<dbReference type="Proteomes" id="UP000254100">
    <property type="component" value="Unassembled WGS sequence"/>
</dbReference>
<accession>A0A0D6XQ89</accession>
<dbReference type="EMBL" id="JXWY01000032">
    <property type="protein sequence ID" value="KIX90974.1"/>
    <property type="molecule type" value="Genomic_DNA"/>
</dbReference>
<comment type="pathway">
    <text evidence="3 10 13">Pyrimidine metabolism; UMP biosynthesis via de novo pathway; UMP from orotate: step 2/2.</text>
</comment>
<feature type="active site" description="Proton donor" evidence="10">
    <location>
        <position position="60"/>
    </location>
</feature>
<evidence type="ECO:0000313" key="16">
    <source>
        <dbReference type="EMBL" id="SUM57231.1"/>
    </source>
</evidence>
<evidence type="ECO:0000313" key="18">
    <source>
        <dbReference type="Proteomes" id="UP000254100"/>
    </source>
</evidence>
<reference evidence="15 17" key="1">
    <citation type="submission" date="2015-01" db="EMBL/GenBank/DDBJ databases">
        <authorList>
            <person name="Guo J."/>
        </authorList>
    </citation>
    <scope>NUCLEOTIDE SEQUENCE [LARGE SCALE GENOMIC DNA]</scope>
    <source>
        <strain evidence="15 17">DSM 22147</strain>
    </source>
</reference>
<feature type="active site" description="For OMPdecase activity" evidence="11">
    <location>
        <position position="63"/>
    </location>
</feature>
<dbReference type="PROSITE" id="PS00156">
    <property type="entry name" value="OMPDECASE"/>
    <property type="match status" value="1"/>
</dbReference>
<evidence type="ECO:0000256" key="1">
    <source>
        <dbReference type="ARBA" id="ARBA00002272"/>
    </source>
</evidence>
<comment type="catalytic activity">
    <reaction evidence="8 10 13">
        <text>orotidine 5'-phosphate + H(+) = UMP + CO2</text>
        <dbReference type="Rhea" id="RHEA:11596"/>
        <dbReference type="ChEBI" id="CHEBI:15378"/>
        <dbReference type="ChEBI" id="CHEBI:16526"/>
        <dbReference type="ChEBI" id="CHEBI:57538"/>
        <dbReference type="ChEBI" id="CHEBI:57865"/>
        <dbReference type="EC" id="4.1.1.23"/>
    </reaction>
</comment>
<dbReference type="PANTHER" id="PTHR32119">
    <property type="entry name" value="OROTIDINE 5'-PHOSPHATE DECARBOXYLASE"/>
    <property type="match status" value="1"/>
</dbReference>
<evidence type="ECO:0000256" key="9">
    <source>
        <dbReference type="ARBA" id="ARBA00061012"/>
    </source>
</evidence>
<evidence type="ECO:0000256" key="10">
    <source>
        <dbReference type="HAMAP-Rule" id="MF_01200"/>
    </source>
</evidence>
<evidence type="ECO:0000256" key="11">
    <source>
        <dbReference type="PIRSR" id="PIRSR614732-1"/>
    </source>
</evidence>
<feature type="binding site" evidence="10 12">
    <location>
        <position position="179"/>
    </location>
    <ligand>
        <name>substrate</name>
    </ligand>
</feature>
<evidence type="ECO:0000256" key="2">
    <source>
        <dbReference type="ARBA" id="ARBA00002356"/>
    </source>
</evidence>
<dbReference type="GO" id="GO:0044205">
    <property type="term" value="P:'de novo' UMP biosynthetic process"/>
    <property type="evidence" value="ECO:0007669"/>
    <property type="project" value="UniProtKB-UniRule"/>
</dbReference>
<keyword evidence="17" id="KW-1185">Reference proteome</keyword>
<gene>
    <name evidence="10 16" type="primary">pyrF</name>
    <name evidence="16" type="ORF">NCTC13832_00905</name>
    <name evidence="15" type="ORF">TP70_04440</name>
</gene>
<organism evidence="16 18">
    <name type="scientific">Staphylococcus microti</name>
    <dbReference type="NCBI Taxonomy" id="569857"/>
    <lineage>
        <taxon>Bacteria</taxon>
        <taxon>Bacillati</taxon>
        <taxon>Bacillota</taxon>
        <taxon>Bacilli</taxon>
        <taxon>Bacillales</taxon>
        <taxon>Staphylococcaceae</taxon>
        <taxon>Staphylococcus</taxon>
    </lineage>
</organism>
<dbReference type="CDD" id="cd04725">
    <property type="entry name" value="OMP_decarboxylase_like"/>
    <property type="match status" value="1"/>
</dbReference>
<comment type="function">
    <text evidence="2 10">Catalyzes the decarboxylation of orotidine 5'-monophosphate (OMP) to uridine 5'-monophosphate (UMP).</text>
</comment>
<dbReference type="GO" id="GO:0005829">
    <property type="term" value="C:cytosol"/>
    <property type="evidence" value="ECO:0007669"/>
    <property type="project" value="TreeGrafter"/>
</dbReference>
<dbReference type="GO" id="GO:0004590">
    <property type="term" value="F:orotidine-5'-phosphate decarboxylase activity"/>
    <property type="evidence" value="ECO:0007669"/>
    <property type="project" value="UniProtKB-UniRule"/>
</dbReference>
<evidence type="ECO:0000256" key="8">
    <source>
        <dbReference type="ARBA" id="ARBA00049157"/>
    </source>
</evidence>
<keyword evidence="7 10" id="KW-0456">Lyase</keyword>
<proteinExistence type="inferred from homology"/>
<evidence type="ECO:0000313" key="15">
    <source>
        <dbReference type="EMBL" id="KIX90974.1"/>
    </source>
</evidence>
<evidence type="ECO:0000256" key="13">
    <source>
        <dbReference type="RuleBase" id="RU000512"/>
    </source>
</evidence>
<sequence length="232" mass="25541">MKRTPIIALDFATKEEVMTFLARFDEPLFVKIGMELFYQTGPALLEEIKQQGHDIFLDLKLHDIPNTVGKAMAGLGRLNVDLVNVHAAGGTEMMQRAVEGLRSTNPDTKIIAVTQLTSTTEAQLHNEQKIEMSMEEAVCHYAKLAQQSGLDGVVCSPLEAAAITEHCGTSFLKVTPGVRPANADVNDQKRVTTPEQARQFGSTHIVVGRPITQSSDPVASYHQIKESWLSEW</sequence>
<feature type="active site" description="For OMPdecase activity" evidence="11">
    <location>
        <position position="58"/>
    </location>
</feature>
<evidence type="ECO:0000313" key="17">
    <source>
        <dbReference type="Proteomes" id="UP000032366"/>
    </source>
</evidence>
<dbReference type="GO" id="GO:0006207">
    <property type="term" value="P:'de novo' pyrimidine nucleobase biosynthetic process"/>
    <property type="evidence" value="ECO:0007669"/>
    <property type="project" value="InterPro"/>
</dbReference>
<dbReference type="InterPro" id="IPR047596">
    <property type="entry name" value="OMPdecase_bac"/>
</dbReference>
<dbReference type="NCBIfam" id="NF001273">
    <property type="entry name" value="PRK00230.1"/>
    <property type="match status" value="1"/>
</dbReference>
<dbReference type="InterPro" id="IPR018089">
    <property type="entry name" value="OMPdecase_AS"/>
</dbReference>
<feature type="binding site" evidence="10 12">
    <location>
        <position position="117"/>
    </location>
    <ligand>
        <name>substrate</name>
    </ligand>
</feature>
<reference evidence="16 18" key="2">
    <citation type="submission" date="2018-06" db="EMBL/GenBank/DDBJ databases">
        <authorList>
            <consortium name="Pathogen Informatics"/>
            <person name="Doyle S."/>
        </authorList>
    </citation>
    <scope>NUCLEOTIDE SEQUENCE [LARGE SCALE GENOMIC DNA]</scope>
    <source>
        <strain evidence="16 18">NCTC13832</strain>
    </source>
</reference>
<dbReference type="OrthoDB" id="9806203at2"/>
<dbReference type="Proteomes" id="UP000032366">
    <property type="component" value="Unassembled WGS sequence"/>
</dbReference>
<name>A0A0D6XQ89_9STAP</name>
<comment type="similarity">
    <text evidence="9 10">Belongs to the OMP decarboxylase family. Type 1 subfamily.</text>
</comment>
<feature type="binding site" evidence="10 12">
    <location>
        <position position="10"/>
    </location>
    <ligand>
        <name>substrate</name>
    </ligand>
</feature>
<feature type="binding site" evidence="10 12">
    <location>
        <position position="208"/>
    </location>
    <ligand>
        <name>substrate</name>
    </ligand>
</feature>
<dbReference type="Gene3D" id="3.20.20.70">
    <property type="entry name" value="Aldolase class I"/>
    <property type="match status" value="1"/>
</dbReference>
<feature type="binding site" evidence="10 12">
    <location>
        <position position="209"/>
    </location>
    <ligand>
        <name>substrate</name>
    </ligand>
</feature>
<dbReference type="FunFam" id="3.20.20.70:FF:000015">
    <property type="entry name" value="Orotidine 5'-phosphate decarboxylase"/>
    <property type="match status" value="1"/>
</dbReference>
<evidence type="ECO:0000256" key="6">
    <source>
        <dbReference type="ARBA" id="ARBA00022975"/>
    </source>
</evidence>
<evidence type="ECO:0000256" key="5">
    <source>
        <dbReference type="ARBA" id="ARBA00022793"/>
    </source>
</evidence>
<keyword evidence="5 10" id="KW-0210">Decarboxylase</keyword>
<dbReference type="SMART" id="SM00934">
    <property type="entry name" value="OMPdecase"/>
    <property type="match status" value="1"/>
</dbReference>
<comment type="subunit">
    <text evidence="4 10">Homodimer.</text>
</comment>
<feature type="binding site" evidence="10">
    <location>
        <begin position="58"/>
        <end position="67"/>
    </location>
    <ligand>
        <name>substrate</name>
    </ligand>
</feature>
<dbReference type="UniPathway" id="UPA00070">
    <property type="reaction ID" value="UER00120"/>
</dbReference>
<protein>
    <recommendedName>
        <fullName evidence="10">Orotidine 5'-phosphate decarboxylase</fullName>
        <ecNumber evidence="10">4.1.1.23</ecNumber>
    </recommendedName>
    <alternativeName>
        <fullName evidence="10">OMP decarboxylase</fullName>
        <shortName evidence="10">OMPDCase</shortName>
        <shortName evidence="10">OMPdecase</shortName>
    </alternativeName>
</protein>
<feature type="binding site" evidence="10 12">
    <location>
        <position position="31"/>
    </location>
    <ligand>
        <name>substrate</name>
    </ligand>
</feature>
<evidence type="ECO:0000256" key="3">
    <source>
        <dbReference type="ARBA" id="ARBA00004861"/>
    </source>
</evidence>
<dbReference type="RefSeq" id="WP_044359743.1">
    <property type="nucleotide sequence ID" value="NZ_JXWY01000032.1"/>
</dbReference>
<dbReference type="PANTHER" id="PTHR32119:SF2">
    <property type="entry name" value="OROTIDINE 5'-PHOSPHATE DECARBOXYLASE"/>
    <property type="match status" value="1"/>
</dbReference>
<feature type="domain" description="Orotidine 5'-phosphate decarboxylase" evidence="14">
    <location>
        <begin position="4"/>
        <end position="224"/>
    </location>
</feature>
<dbReference type="Pfam" id="PF00215">
    <property type="entry name" value="OMPdecase"/>
    <property type="match status" value="1"/>
</dbReference>
<dbReference type="InterPro" id="IPR001754">
    <property type="entry name" value="OMPdeCOase_dom"/>
</dbReference>
<evidence type="ECO:0000259" key="14">
    <source>
        <dbReference type="SMART" id="SM00934"/>
    </source>
</evidence>